<dbReference type="Proteomes" id="UP000197050">
    <property type="component" value="Chromosome"/>
</dbReference>
<comment type="function">
    <text evidence="3">Catalyzes the reversible conversion of ribose-5-phosphate to ribulose 5-phosphate.</text>
</comment>
<organism evidence="4 5">
    <name type="scientific">Brevundimonas vesicularis</name>
    <name type="common">Pseudomonas vesicularis</name>
    <dbReference type="NCBI Taxonomy" id="41276"/>
    <lineage>
        <taxon>Bacteria</taxon>
        <taxon>Pseudomonadati</taxon>
        <taxon>Pseudomonadota</taxon>
        <taxon>Alphaproteobacteria</taxon>
        <taxon>Caulobacterales</taxon>
        <taxon>Caulobacteraceae</taxon>
        <taxon>Brevundimonas</taxon>
    </lineage>
</organism>
<dbReference type="NCBIfam" id="TIGR00021">
    <property type="entry name" value="rpiA"/>
    <property type="match status" value="1"/>
</dbReference>
<dbReference type="UniPathway" id="UPA00115">
    <property type="reaction ID" value="UER00412"/>
</dbReference>
<evidence type="ECO:0000256" key="2">
    <source>
        <dbReference type="ARBA" id="ARBA00023235"/>
    </source>
</evidence>
<feature type="binding site" evidence="3">
    <location>
        <begin position="97"/>
        <end position="100"/>
    </location>
    <ligand>
        <name>substrate</name>
    </ligand>
</feature>
<evidence type="ECO:0000256" key="1">
    <source>
        <dbReference type="ARBA" id="ARBA00001713"/>
    </source>
</evidence>
<evidence type="ECO:0000256" key="3">
    <source>
        <dbReference type="HAMAP-Rule" id="MF_00170"/>
    </source>
</evidence>
<evidence type="ECO:0000313" key="4">
    <source>
        <dbReference type="EMBL" id="ASE39641.1"/>
    </source>
</evidence>
<dbReference type="AlphaFoldDB" id="A0A1Z3U8Q0"/>
<dbReference type="InterPro" id="IPR050262">
    <property type="entry name" value="Ribose-5P_isomerase"/>
</dbReference>
<dbReference type="Pfam" id="PF06026">
    <property type="entry name" value="Rib_5-P_isom_A"/>
    <property type="match status" value="1"/>
</dbReference>
<dbReference type="KEGG" id="bvc:CEP68_09075"/>
<evidence type="ECO:0000313" key="5">
    <source>
        <dbReference type="Proteomes" id="UP000197050"/>
    </source>
</evidence>
<accession>A0A1Z3U8Q0</accession>
<dbReference type="NCBIfam" id="NF001924">
    <property type="entry name" value="PRK00702.1"/>
    <property type="match status" value="1"/>
</dbReference>
<dbReference type="RefSeq" id="WP_024350810.1">
    <property type="nucleotide sequence ID" value="NZ_CP022048.2"/>
</dbReference>
<protein>
    <recommendedName>
        <fullName evidence="3">Ribose-5-phosphate isomerase A</fullName>
        <ecNumber evidence="3">5.3.1.6</ecNumber>
    </recommendedName>
    <alternativeName>
        <fullName evidence="3">Phosphoriboisomerase A</fullName>
        <shortName evidence="3">PRI</shortName>
    </alternativeName>
</protein>
<name>A0A1Z3U8Q0_BREVE</name>
<dbReference type="PANTHER" id="PTHR43748">
    <property type="entry name" value="RIBOSE-5-PHOSPHATE ISOMERASE 3, CHLOROPLASTIC-RELATED"/>
    <property type="match status" value="1"/>
</dbReference>
<dbReference type="Gene3D" id="3.30.70.260">
    <property type="match status" value="1"/>
</dbReference>
<dbReference type="PANTHER" id="PTHR43748:SF3">
    <property type="entry name" value="RIBOSE-5-PHOSPHATE ISOMERASE 3, CHLOROPLASTIC-RELATED"/>
    <property type="match status" value="1"/>
</dbReference>
<reference evidence="5" key="1">
    <citation type="submission" date="2017-06" db="EMBL/GenBank/DDBJ databases">
        <title>FDA dAtabase for Regulatory Grade micrObial Sequences (FDA-ARGOS): Supporting development and validation of Infectious Disease Dx tests.</title>
        <authorList>
            <person name="Minogue T."/>
            <person name="Wolcott M."/>
            <person name="Wasieloski L."/>
            <person name="Aguilar W."/>
            <person name="Moore D."/>
            <person name="Tallon L."/>
            <person name="Sadzewicz L."/>
            <person name="Sengamalay N."/>
            <person name="Ott S."/>
            <person name="Godinez A."/>
            <person name="Nagaraj S."/>
            <person name="Nadendla S."/>
            <person name="Geyer C."/>
            <person name="Sichtig H."/>
        </authorList>
    </citation>
    <scope>NUCLEOTIDE SEQUENCE [LARGE SCALE GENOMIC DNA]</scope>
    <source>
        <strain evidence="5">FDAARGOS_289</strain>
    </source>
</reference>
<dbReference type="InterPro" id="IPR037171">
    <property type="entry name" value="NagB/RpiA_transferase-like"/>
</dbReference>
<comment type="subunit">
    <text evidence="3">Homodimer.</text>
</comment>
<feature type="binding site" evidence="3">
    <location>
        <position position="124"/>
    </location>
    <ligand>
        <name>substrate</name>
    </ligand>
</feature>
<dbReference type="CDD" id="cd01398">
    <property type="entry name" value="RPI_A"/>
    <property type="match status" value="1"/>
</dbReference>
<dbReference type="FunFam" id="3.40.50.1360:FF:000001">
    <property type="entry name" value="Ribose-5-phosphate isomerase A"/>
    <property type="match status" value="1"/>
</dbReference>
<dbReference type="EMBL" id="CP022048">
    <property type="protein sequence ID" value="ASE39641.1"/>
    <property type="molecule type" value="Genomic_DNA"/>
</dbReference>
<feature type="binding site" evidence="3">
    <location>
        <begin position="29"/>
        <end position="32"/>
    </location>
    <ligand>
        <name>substrate</name>
    </ligand>
</feature>
<feature type="active site" description="Proton acceptor" evidence="3">
    <location>
        <position position="106"/>
    </location>
</feature>
<gene>
    <name evidence="3" type="primary">rpiA</name>
    <name evidence="4" type="ORF">CEP68_09075</name>
</gene>
<dbReference type="GO" id="GO:0009052">
    <property type="term" value="P:pentose-phosphate shunt, non-oxidative branch"/>
    <property type="evidence" value="ECO:0007669"/>
    <property type="project" value="UniProtKB-UniRule"/>
</dbReference>
<keyword evidence="2 3" id="KW-0413">Isomerase</keyword>
<feature type="binding site" evidence="3">
    <location>
        <begin position="84"/>
        <end position="87"/>
    </location>
    <ligand>
        <name>substrate</name>
    </ligand>
</feature>
<dbReference type="GO" id="GO:0004751">
    <property type="term" value="F:ribose-5-phosphate isomerase activity"/>
    <property type="evidence" value="ECO:0007669"/>
    <property type="project" value="UniProtKB-UniRule"/>
</dbReference>
<comment type="catalytic activity">
    <reaction evidence="1 3">
        <text>aldehydo-D-ribose 5-phosphate = D-ribulose 5-phosphate</text>
        <dbReference type="Rhea" id="RHEA:14657"/>
        <dbReference type="ChEBI" id="CHEBI:58121"/>
        <dbReference type="ChEBI" id="CHEBI:58273"/>
        <dbReference type="EC" id="5.3.1.6"/>
    </reaction>
</comment>
<proteinExistence type="inferred from homology"/>
<dbReference type="SUPFAM" id="SSF100950">
    <property type="entry name" value="NagB/RpiA/CoA transferase-like"/>
    <property type="match status" value="1"/>
</dbReference>
<dbReference type="SUPFAM" id="SSF75445">
    <property type="entry name" value="D-ribose-5-phosphate isomerase (RpiA), lid domain"/>
    <property type="match status" value="1"/>
</dbReference>
<dbReference type="Gene3D" id="3.40.50.1360">
    <property type="match status" value="1"/>
</dbReference>
<dbReference type="EC" id="5.3.1.6" evidence="3"/>
<dbReference type="GeneID" id="34013724"/>
<dbReference type="InterPro" id="IPR020672">
    <property type="entry name" value="Ribose5P_isomerase_typA_subgr"/>
</dbReference>
<sequence>MFTQEEERRLAAARAVDEIEDGMFVGLGTGSTTAYAIKSLSDRIRQGLRITAVATSRATEMLARRLAVPLVPFEQFSSIDLTIDGADEIDCHFQAIKGGGGALLREKVVAAASSRMIVIVDASKVVQRLGGFPLAVEVVPFASEFVRTHLANLGASVTLRSVGGEPFITDQSNHILDAAFGKALRPIEIAGAIDAIPGVMEHGLFLSEIDTVVVGRGETVEVHLREQAPGSLR</sequence>
<dbReference type="HAMAP" id="MF_00170">
    <property type="entry name" value="Rib_5P_isom_A"/>
    <property type="match status" value="1"/>
</dbReference>
<comment type="pathway">
    <text evidence="3">Carbohydrate degradation; pentose phosphate pathway; D-ribose 5-phosphate from D-ribulose 5-phosphate (non-oxidative stage): step 1/1.</text>
</comment>
<dbReference type="InterPro" id="IPR004788">
    <property type="entry name" value="Ribose5P_isomerase_type_A"/>
</dbReference>
<comment type="similarity">
    <text evidence="3">Belongs to the ribose 5-phosphate isomerase family.</text>
</comment>